<sequence>MTAIKSAMSRQAAERFLKFVDASTDPFHATYTAVQALEKAGFKKLHENASWNGQLQAGSKYYFTRNQSSVIAFTLGAKYNGSGGISLIGAHTDSPNLRVKPVSNKTAQAYLQVKCETYGGGIWHSWFDRDLSISGRVIVSEKGSTSKFVSKLVKLDKPILRIPSLAIHLDRDVNPFKFNPETHLIPVLGLVNEQLNATTDKEAMKSKSLYDSHPVDKHHPALLEAVAKELDVEVSQIQDFELSLYDTQKAAIGGINDEFILSARQDNLMSCFASIEALIEASDRLENDDRVRCVCLFDHEEVGSASTAGADGSLLPDLIHRLTSELSKANQSKSSFEEVAARSFIISADMAHAVHPNYAEKHDDLLRPKLNGGPVIKTNVKQRYATTSITSFLLGRIAEKVNVPLQHFSVRNDIPCGSTIAPMLASKSGIQTVDIGLPQLSMHSIREMSGSEDPQHLIDLFRSFFEHYGQLQSEITVD</sequence>
<dbReference type="PANTHER" id="PTHR28570:SF3">
    <property type="entry name" value="ASPARTYL AMINOPEPTIDASE"/>
    <property type="match status" value="1"/>
</dbReference>
<dbReference type="Gene3D" id="3.40.630.10">
    <property type="entry name" value="Zn peptidases"/>
    <property type="match status" value="1"/>
</dbReference>
<proteinExistence type="inferred from homology"/>
<evidence type="ECO:0000256" key="9">
    <source>
        <dbReference type="ARBA" id="ARBA00022833"/>
    </source>
</evidence>
<keyword evidence="9 11" id="KW-0862">Zinc</keyword>
<keyword evidence="6 11" id="KW-0645">Protease</keyword>
<dbReference type="Gene3D" id="2.30.250.10">
    <property type="entry name" value="Aminopeptidase i, Domain 2"/>
    <property type="match status" value="1"/>
</dbReference>
<dbReference type="FunFam" id="2.30.250.10:FF:000001">
    <property type="entry name" value="Aspartyl aminopeptidase 1"/>
    <property type="match status" value="1"/>
</dbReference>
<evidence type="ECO:0000256" key="10">
    <source>
        <dbReference type="ARBA" id="ARBA00023049"/>
    </source>
</evidence>
<dbReference type="Proteomes" id="UP000307169">
    <property type="component" value="Unassembled WGS sequence"/>
</dbReference>
<dbReference type="EC" id="3.4.11.21" evidence="4"/>
<evidence type="ECO:0000256" key="1">
    <source>
        <dbReference type="ARBA" id="ARBA00001335"/>
    </source>
</evidence>
<evidence type="ECO:0000256" key="8">
    <source>
        <dbReference type="ARBA" id="ARBA00022801"/>
    </source>
</evidence>
<evidence type="ECO:0000256" key="3">
    <source>
        <dbReference type="ARBA" id="ARBA00008290"/>
    </source>
</evidence>
<dbReference type="NCBIfam" id="NF002759">
    <property type="entry name" value="PRK02813.1"/>
    <property type="match status" value="1"/>
</dbReference>
<keyword evidence="8 11" id="KW-0378">Hydrolase</keyword>
<gene>
    <name evidence="12" type="ORF">E3Q17_02480</name>
</gene>
<keyword evidence="7 11" id="KW-0479">Metal-binding</keyword>
<evidence type="ECO:0000256" key="4">
    <source>
        <dbReference type="ARBA" id="ARBA00011965"/>
    </source>
</evidence>
<dbReference type="GO" id="GO:0008270">
    <property type="term" value="F:zinc ion binding"/>
    <property type="evidence" value="ECO:0007669"/>
    <property type="project" value="InterPro"/>
</dbReference>
<dbReference type="PRINTS" id="PR00932">
    <property type="entry name" value="AMINO1PTASE"/>
</dbReference>
<dbReference type="CDD" id="cd05658">
    <property type="entry name" value="M18_DAP"/>
    <property type="match status" value="1"/>
</dbReference>
<evidence type="ECO:0000313" key="12">
    <source>
        <dbReference type="EMBL" id="TIB99849.1"/>
    </source>
</evidence>
<dbReference type="AlphaFoldDB" id="A0A4T0PMI5"/>
<accession>A0A4T0PMI5</accession>
<keyword evidence="5 11" id="KW-0031">Aminopeptidase</keyword>
<dbReference type="SUPFAM" id="SSF101821">
    <property type="entry name" value="Aminopeptidase/glucanase lid domain"/>
    <property type="match status" value="1"/>
</dbReference>
<evidence type="ECO:0000256" key="5">
    <source>
        <dbReference type="ARBA" id="ARBA00022438"/>
    </source>
</evidence>
<dbReference type="GO" id="GO:0006508">
    <property type="term" value="P:proteolysis"/>
    <property type="evidence" value="ECO:0007669"/>
    <property type="project" value="UniProtKB-KW"/>
</dbReference>
<dbReference type="EMBL" id="SPRH01000027">
    <property type="protein sequence ID" value="TIB99849.1"/>
    <property type="molecule type" value="Genomic_DNA"/>
</dbReference>
<evidence type="ECO:0000256" key="7">
    <source>
        <dbReference type="ARBA" id="ARBA00022723"/>
    </source>
</evidence>
<reference evidence="12 13" key="1">
    <citation type="submission" date="2019-03" db="EMBL/GenBank/DDBJ databases">
        <title>Sequencing 25 genomes of Wallemia mellicola.</title>
        <authorList>
            <person name="Gostincar C."/>
        </authorList>
    </citation>
    <scope>NUCLEOTIDE SEQUENCE [LARGE SCALE GENOMIC DNA]</scope>
    <source>
        <strain evidence="12 13">EXF-1262</strain>
    </source>
</reference>
<evidence type="ECO:0000256" key="6">
    <source>
        <dbReference type="ARBA" id="ARBA00022670"/>
    </source>
</evidence>
<name>A0A4T0PMI5_9BASI</name>
<comment type="catalytic activity">
    <reaction evidence="1">
        <text>Release of an N-terminal aspartate or glutamate from a peptide, with a preference for aspartate.</text>
        <dbReference type="EC" id="3.4.11.21"/>
    </reaction>
</comment>
<comment type="caution">
    <text evidence="12">The sequence shown here is derived from an EMBL/GenBank/DDBJ whole genome shotgun (WGS) entry which is preliminary data.</text>
</comment>
<dbReference type="SUPFAM" id="SSF53187">
    <property type="entry name" value="Zn-dependent exopeptidases"/>
    <property type="match status" value="1"/>
</dbReference>
<evidence type="ECO:0000256" key="2">
    <source>
        <dbReference type="ARBA" id="ARBA00001947"/>
    </source>
</evidence>
<evidence type="ECO:0000256" key="11">
    <source>
        <dbReference type="RuleBase" id="RU004386"/>
    </source>
</evidence>
<comment type="cofactor">
    <cofactor evidence="2">
        <name>Zn(2+)</name>
        <dbReference type="ChEBI" id="CHEBI:29105"/>
    </cofactor>
</comment>
<organism evidence="12 13">
    <name type="scientific">Wallemia mellicola</name>
    <dbReference type="NCBI Taxonomy" id="1708541"/>
    <lineage>
        <taxon>Eukaryota</taxon>
        <taxon>Fungi</taxon>
        <taxon>Dikarya</taxon>
        <taxon>Basidiomycota</taxon>
        <taxon>Wallemiomycotina</taxon>
        <taxon>Wallemiomycetes</taxon>
        <taxon>Wallemiales</taxon>
        <taxon>Wallemiaceae</taxon>
        <taxon>Wallemia</taxon>
    </lineage>
</organism>
<dbReference type="PANTHER" id="PTHR28570">
    <property type="entry name" value="ASPARTYL AMINOPEPTIDASE"/>
    <property type="match status" value="1"/>
</dbReference>
<comment type="similarity">
    <text evidence="3 11">Belongs to the peptidase M18 family.</text>
</comment>
<dbReference type="Pfam" id="PF02127">
    <property type="entry name" value="Peptidase_M18"/>
    <property type="match status" value="1"/>
</dbReference>
<dbReference type="GO" id="GO:0008237">
    <property type="term" value="F:metallopeptidase activity"/>
    <property type="evidence" value="ECO:0007669"/>
    <property type="project" value="UniProtKB-KW"/>
</dbReference>
<dbReference type="GO" id="GO:0004177">
    <property type="term" value="F:aminopeptidase activity"/>
    <property type="evidence" value="ECO:0007669"/>
    <property type="project" value="UniProtKB-KW"/>
</dbReference>
<evidence type="ECO:0000313" key="13">
    <source>
        <dbReference type="Proteomes" id="UP000307169"/>
    </source>
</evidence>
<protein>
    <recommendedName>
        <fullName evidence="4">aspartyl aminopeptidase</fullName>
        <ecNumber evidence="4">3.4.11.21</ecNumber>
    </recommendedName>
</protein>
<dbReference type="InterPro" id="IPR023358">
    <property type="entry name" value="Peptidase_M18_dom2"/>
</dbReference>
<dbReference type="InterPro" id="IPR001948">
    <property type="entry name" value="Peptidase_M18"/>
</dbReference>
<dbReference type="GO" id="GO:0000324">
    <property type="term" value="C:fungal-type vacuole"/>
    <property type="evidence" value="ECO:0007669"/>
    <property type="project" value="TreeGrafter"/>
</dbReference>
<keyword evidence="10 11" id="KW-0482">Metalloprotease</keyword>